<accession>A0A0R2K2A7</accession>
<keyword evidence="3" id="KW-0479">Metal-binding</keyword>
<dbReference type="PANTHER" id="PTHR30471:SF3">
    <property type="entry name" value="UPF0758 PROTEIN YEES-RELATED"/>
    <property type="match status" value="1"/>
</dbReference>
<keyword evidence="4 9" id="KW-0378">Hydrolase</keyword>
<dbReference type="CDD" id="cd08071">
    <property type="entry name" value="MPN_DUF2466"/>
    <property type="match status" value="1"/>
</dbReference>
<protein>
    <submittedName>
        <fullName evidence="10">DNA repair protein RadC</fullName>
    </submittedName>
    <submittedName>
        <fullName evidence="9">HAD superfamily hydrolase</fullName>
    </submittedName>
</protein>
<dbReference type="GO" id="GO:0008237">
    <property type="term" value="F:metallopeptidase activity"/>
    <property type="evidence" value="ECO:0007669"/>
    <property type="project" value="UniProtKB-KW"/>
</dbReference>
<dbReference type="Proteomes" id="UP000051491">
    <property type="component" value="Unassembled WGS sequence"/>
</dbReference>
<name>A0A0R2K2A7_9LACO</name>
<dbReference type="NCBIfam" id="NF000642">
    <property type="entry name" value="PRK00024.1"/>
    <property type="match status" value="1"/>
</dbReference>
<organism evidence="9 11">
    <name type="scientific">Ligilactobacillus acidipiscis</name>
    <dbReference type="NCBI Taxonomy" id="89059"/>
    <lineage>
        <taxon>Bacteria</taxon>
        <taxon>Bacillati</taxon>
        <taxon>Bacillota</taxon>
        <taxon>Bacilli</taxon>
        <taxon>Lactobacillales</taxon>
        <taxon>Lactobacillaceae</taxon>
        <taxon>Ligilactobacillus</taxon>
    </lineage>
</organism>
<evidence type="ECO:0000256" key="4">
    <source>
        <dbReference type="ARBA" id="ARBA00022801"/>
    </source>
</evidence>
<dbReference type="InterPro" id="IPR001405">
    <property type="entry name" value="UPF0758"/>
</dbReference>
<evidence type="ECO:0000256" key="6">
    <source>
        <dbReference type="ARBA" id="ARBA00023049"/>
    </source>
</evidence>
<dbReference type="EMBL" id="LT630287">
    <property type="protein sequence ID" value="SFV40823.1"/>
    <property type="molecule type" value="Genomic_DNA"/>
</dbReference>
<evidence type="ECO:0000256" key="3">
    <source>
        <dbReference type="ARBA" id="ARBA00022723"/>
    </source>
</evidence>
<proteinExistence type="inferred from homology"/>
<keyword evidence="6" id="KW-0482">Metalloprotease</keyword>
<dbReference type="KEGG" id="laca:LAC1533_1403"/>
<evidence type="ECO:0000313" key="11">
    <source>
        <dbReference type="Proteomes" id="UP000051491"/>
    </source>
</evidence>
<dbReference type="GeneID" id="95349497"/>
<evidence type="ECO:0000256" key="5">
    <source>
        <dbReference type="ARBA" id="ARBA00022833"/>
    </source>
</evidence>
<dbReference type="Proteomes" id="UP000190935">
    <property type="component" value="Chromosome I"/>
</dbReference>
<dbReference type="EMBL" id="JQBK01000037">
    <property type="protein sequence ID" value="KRN83769.1"/>
    <property type="molecule type" value="Genomic_DNA"/>
</dbReference>
<feature type="domain" description="MPN" evidence="8">
    <location>
        <begin position="101"/>
        <end position="223"/>
    </location>
</feature>
<dbReference type="PROSITE" id="PS01302">
    <property type="entry name" value="UPF0758"/>
    <property type="match status" value="1"/>
</dbReference>
<dbReference type="InterPro" id="IPR037518">
    <property type="entry name" value="MPN"/>
</dbReference>
<comment type="similarity">
    <text evidence="1 7">Belongs to the UPF0758 family.</text>
</comment>
<dbReference type="RefSeq" id="WP_029604921.1">
    <property type="nucleotide sequence ID" value="NZ_DAIMTB010000021.1"/>
</dbReference>
<dbReference type="STRING" id="89059.LAC1533_1403"/>
<dbReference type="NCBIfam" id="TIGR00608">
    <property type="entry name" value="radc"/>
    <property type="match status" value="1"/>
</dbReference>
<gene>
    <name evidence="9" type="ORF">IV43_GL001330</name>
    <name evidence="10" type="ORF">LAC1533_1403</name>
</gene>
<dbReference type="InterPro" id="IPR020891">
    <property type="entry name" value="UPF0758_CS"/>
</dbReference>
<reference evidence="9 11" key="1">
    <citation type="journal article" date="2015" name="Genome Announc.">
        <title>Expanding the biotechnology potential of lactobacilli through comparative genomics of 213 strains and associated genera.</title>
        <authorList>
            <person name="Sun Z."/>
            <person name="Harris H.M."/>
            <person name="McCann A."/>
            <person name="Guo C."/>
            <person name="Argimon S."/>
            <person name="Zhang W."/>
            <person name="Yang X."/>
            <person name="Jeffery I.B."/>
            <person name="Cooney J.C."/>
            <person name="Kagawa T.F."/>
            <person name="Liu W."/>
            <person name="Song Y."/>
            <person name="Salvetti E."/>
            <person name="Wrobel A."/>
            <person name="Rasinkangas P."/>
            <person name="Parkhill J."/>
            <person name="Rea M.C."/>
            <person name="O'Sullivan O."/>
            <person name="Ritari J."/>
            <person name="Douillard F.P."/>
            <person name="Paul Ross R."/>
            <person name="Yang R."/>
            <person name="Briner A.E."/>
            <person name="Felis G.E."/>
            <person name="de Vos W.M."/>
            <person name="Barrangou R."/>
            <person name="Klaenhammer T.R."/>
            <person name="Caufield P.W."/>
            <person name="Cui Y."/>
            <person name="Zhang H."/>
            <person name="O'Toole P.W."/>
        </authorList>
    </citation>
    <scope>NUCLEOTIDE SEQUENCE [LARGE SCALE GENOMIC DNA]</scope>
    <source>
        <strain evidence="9 11">DSM 15353</strain>
    </source>
</reference>
<evidence type="ECO:0000256" key="1">
    <source>
        <dbReference type="ARBA" id="ARBA00010243"/>
    </source>
</evidence>
<keyword evidence="5" id="KW-0862">Zinc</keyword>
<dbReference type="PANTHER" id="PTHR30471">
    <property type="entry name" value="DNA REPAIR PROTEIN RADC"/>
    <property type="match status" value="1"/>
</dbReference>
<dbReference type="Gene3D" id="3.40.140.10">
    <property type="entry name" value="Cytidine Deaminase, domain 2"/>
    <property type="match status" value="1"/>
</dbReference>
<reference evidence="10" key="3">
    <citation type="submission" date="2016-11" db="EMBL/GenBank/DDBJ databases">
        <authorList>
            <person name="Jaros S."/>
            <person name="Januszkiewicz K."/>
            <person name="Wedrychowicz H."/>
        </authorList>
    </citation>
    <scope>NUCLEOTIDE SEQUENCE [LARGE SCALE GENOMIC DNA]</scope>
    <source>
        <strain evidence="10">ACA-DC 1533</strain>
    </source>
</reference>
<dbReference type="InterPro" id="IPR025657">
    <property type="entry name" value="RadC_JAB"/>
</dbReference>
<evidence type="ECO:0000313" key="12">
    <source>
        <dbReference type="Proteomes" id="UP000190935"/>
    </source>
</evidence>
<dbReference type="PATRIC" id="fig|89059.3.peg.1429"/>
<evidence type="ECO:0000256" key="2">
    <source>
        <dbReference type="ARBA" id="ARBA00022670"/>
    </source>
</evidence>
<evidence type="ECO:0000313" key="9">
    <source>
        <dbReference type="EMBL" id="KRN83769.1"/>
    </source>
</evidence>
<dbReference type="OrthoDB" id="9804482at2"/>
<dbReference type="PROSITE" id="PS50249">
    <property type="entry name" value="MPN"/>
    <property type="match status" value="1"/>
</dbReference>
<dbReference type="AlphaFoldDB" id="A0A0R2K2A7"/>
<keyword evidence="2" id="KW-0645">Protease</keyword>
<dbReference type="GO" id="GO:0046872">
    <property type="term" value="F:metal ion binding"/>
    <property type="evidence" value="ECO:0007669"/>
    <property type="project" value="UniProtKB-KW"/>
</dbReference>
<dbReference type="Pfam" id="PF04002">
    <property type="entry name" value="RadC"/>
    <property type="match status" value="1"/>
</dbReference>
<dbReference type="GO" id="GO:0006508">
    <property type="term" value="P:proteolysis"/>
    <property type="evidence" value="ECO:0007669"/>
    <property type="project" value="UniProtKB-KW"/>
</dbReference>
<reference evidence="12" key="2">
    <citation type="submission" date="2016-11" db="EMBL/GenBank/DDBJ databases">
        <authorList>
            <person name="Papadimitriou K."/>
        </authorList>
    </citation>
    <scope>NUCLEOTIDE SEQUENCE [LARGE SCALE GENOMIC DNA]</scope>
    <source>
        <strain evidence="12">ACA-DC 1533</strain>
    </source>
</reference>
<evidence type="ECO:0000259" key="8">
    <source>
        <dbReference type="PROSITE" id="PS50249"/>
    </source>
</evidence>
<evidence type="ECO:0000313" key="10">
    <source>
        <dbReference type="EMBL" id="SFV40823.1"/>
    </source>
</evidence>
<sequence length="224" mass="25646">MTLINSFDINFLADQIEHYGTQELTDRELLFCVCCSAFSKRDATTITGKFFSQYEDLEQMQYLTDQEIRDLLPENQKNWFFEVLSEFAQRFEKRPSLALGTVYSSKKIGEYMSQMYGCAKQEHLVGIYLDTKNQVLLQKSIFKGTLNSATVHPREIFKEAVKCSAARFMVVHNHPSGNVTPSKNDLALTDRLLECGEMLGITLLDHIIVGDNSYLSMREEELIA</sequence>
<evidence type="ECO:0000256" key="7">
    <source>
        <dbReference type="RuleBase" id="RU003797"/>
    </source>
</evidence>